<evidence type="ECO:0000256" key="2">
    <source>
        <dbReference type="PROSITE-ProRule" id="PRU00068"/>
    </source>
</evidence>
<name>A0A0R3WYX6_HYDTA</name>
<dbReference type="EMBL" id="UYWX01009884">
    <property type="protein sequence ID" value="VDM28028.1"/>
    <property type="molecule type" value="Genomic_DNA"/>
</dbReference>
<dbReference type="GO" id="GO:0005886">
    <property type="term" value="C:plasma membrane"/>
    <property type="evidence" value="ECO:0007669"/>
    <property type="project" value="TreeGrafter"/>
</dbReference>
<sequence length="130" mass="14187">MVLLTAVMLLLNKSSMHGPWNSVCLLTSALRVDLFLSYLQRFSPCSRRAIGRCLASRAVLCFEEEPFARLPLSQCGNSRVDPGEECDPGWRVGGAQKADPCCTSLCRLKPGAKCSPLNHQCCTLGRAKSL</sequence>
<proteinExistence type="predicted"/>
<dbReference type="WBParaSite" id="TTAC_0000596601-mRNA-1">
    <property type="protein sequence ID" value="TTAC_0000596601-mRNA-1"/>
    <property type="gene ID" value="TTAC_0000596601"/>
</dbReference>
<dbReference type="Gene3D" id="4.10.70.10">
    <property type="entry name" value="Disintegrin domain"/>
    <property type="match status" value="1"/>
</dbReference>
<dbReference type="Proteomes" id="UP000274429">
    <property type="component" value="Unassembled WGS sequence"/>
</dbReference>
<reference evidence="5 6" key="2">
    <citation type="submission" date="2018-11" db="EMBL/GenBank/DDBJ databases">
        <authorList>
            <consortium name="Pathogen Informatics"/>
        </authorList>
    </citation>
    <scope>NUCLEOTIDE SEQUENCE [LARGE SCALE GENOMIC DNA]</scope>
</reference>
<dbReference type="GO" id="GO:0004222">
    <property type="term" value="F:metalloendopeptidase activity"/>
    <property type="evidence" value="ECO:0007669"/>
    <property type="project" value="TreeGrafter"/>
</dbReference>
<dbReference type="SMART" id="SM00050">
    <property type="entry name" value="DISIN"/>
    <property type="match status" value="1"/>
</dbReference>
<dbReference type="PANTHER" id="PTHR45702:SF6">
    <property type="entry name" value="DISINTEGRIN AND METALLOPROTEINASE DOMAIN-CONTAINING PROTEIN 17"/>
    <property type="match status" value="1"/>
</dbReference>
<feature type="chain" id="PRO_5043133051" evidence="3">
    <location>
        <begin position="17"/>
        <end position="130"/>
    </location>
</feature>
<keyword evidence="6" id="KW-1185">Reference proteome</keyword>
<evidence type="ECO:0000259" key="4">
    <source>
        <dbReference type="PROSITE" id="PS50214"/>
    </source>
</evidence>
<dbReference type="PANTHER" id="PTHR45702">
    <property type="entry name" value="ADAM10/ADAM17 METALLOPEPTIDASE FAMILY MEMBER"/>
    <property type="match status" value="1"/>
</dbReference>
<keyword evidence="3" id="KW-0732">Signal</keyword>
<dbReference type="InterPro" id="IPR036436">
    <property type="entry name" value="Disintegrin_dom_sf"/>
</dbReference>
<organism evidence="7">
    <name type="scientific">Hydatigena taeniaeformis</name>
    <name type="common">Feline tapeworm</name>
    <name type="synonym">Taenia taeniaeformis</name>
    <dbReference type="NCBI Taxonomy" id="6205"/>
    <lineage>
        <taxon>Eukaryota</taxon>
        <taxon>Metazoa</taxon>
        <taxon>Spiralia</taxon>
        <taxon>Lophotrochozoa</taxon>
        <taxon>Platyhelminthes</taxon>
        <taxon>Cestoda</taxon>
        <taxon>Eucestoda</taxon>
        <taxon>Cyclophyllidea</taxon>
        <taxon>Taeniidae</taxon>
        <taxon>Hydatigera</taxon>
    </lineage>
</organism>
<dbReference type="InterPro" id="IPR001762">
    <property type="entry name" value="Disintegrin_dom"/>
</dbReference>
<dbReference type="SUPFAM" id="SSF57552">
    <property type="entry name" value="Blood coagulation inhibitor (disintegrin)"/>
    <property type="match status" value="1"/>
</dbReference>
<dbReference type="STRING" id="6205.A0A0R3WYX6"/>
<dbReference type="AlphaFoldDB" id="A0A0R3WYX6"/>
<evidence type="ECO:0000313" key="7">
    <source>
        <dbReference type="WBParaSite" id="TTAC_0000596601-mRNA-1"/>
    </source>
</evidence>
<feature type="signal peptide" evidence="3">
    <location>
        <begin position="1"/>
        <end position="16"/>
    </location>
</feature>
<dbReference type="OrthoDB" id="2131567at2759"/>
<protein>
    <submittedName>
        <fullName evidence="7">Disintegrin domain-containing protein</fullName>
    </submittedName>
</protein>
<keyword evidence="1" id="KW-1015">Disulfide bond</keyword>
<reference evidence="7" key="1">
    <citation type="submission" date="2017-02" db="UniProtKB">
        <authorList>
            <consortium name="WormBaseParasite"/>
        </authorList>
    </citation>
    <scope>IDENTIFICATION</scope>
</reference>
<evidence type="ECO:0000256" key="1">
    <source>
        <dbReference type="ARBA" id="ARBA00023157"/>
    </source>
</evidence>
<gene>
    <name evidence="5" type="ORF">TTAC_LOCUS5950</name>
</gene>
<dbReference type="PROSITE" id="PS50214">
    <property type="entry name" value="DISINTEGRIN_2"/>
    <property type="match status" value="1"/>
</dbReference>
<accession>A0A0R3WYX6</accession>
<evidence type="ECO:0000313" key="5">
    <source>
        <dbReference type="EMBL" id="VDM28028.1"/>
    </source>
</evidence>
<dbReference type="GO" id="GO:0006509">
    <property type="term" value="P:membrane protein ectodomain proteolysis"/>
    <property type="evidence" value="ECO:0007669"/>
    <property type="project" value="TreeGrafter"/>
</dbReference>
<dbReference type="GO" id="GO:0007219">
    <property type="term" value="P:Notch signaling pathway"/>
    <property type="evidence" value="ECO:0007669"/>
    <property type="project" value="TreeGrafter"/>
</dbReference>
<dbReference type="InterPro" id="IPR051489">
    <property type="entry name" value="ADAM_Metalloproteinase"/>
</dbReference>
<comment type="caution">
    <text evidence="2">Lacks conserved residue(s) required for the propagation of feature annotation.</text>
</comment>
<evidence type="ECO:0000256" key="3">
    <source>
        <dbReference type="SAM" id="SignalP"/>
    </source>
</evidence>
<dbReference type="FunFam" id="4.10.70.10:FF:000003">
    <property type="entry name" value="Disintegrin and metalloproteinase domain-containing protein 17"/>
    <property type="match status" value="1"/>
</dbReference>
<evidence type="ECO:0000313" key="6">
    <source>
        <dbReference type="Proteomes" id="UP000274429"/>
    </source>
</evidence>
<feature type="domain" description="Disintegrin" evidence="4">
    <location>
        <begin position="72"/>
        <end position="130"/>
    </location>
</feature>